<reference evidence="2 3" key="1">
    <citation type="submission" date="2021-06" db="EMBL/GenBank/DDBJ databases">
        <title>Caerostris darwini draft genome.</title>
        <authorList>
            <person name="Kono N."/>
            <person name="Arakawa K."/>
        </authorList>
    </citation>
    <scope>NUCLEOTIDE SEQUENCE [LARGE SCALE GENOMIC DNA]</scope>
</reference>
<organism evidence="2 3">
    <name type="scientific">Caerostris darwini</name>
    <dbReference type="NCBI Taxonomy" id="1538125"/>
    <lineage>
        <taxon>Eukaryota</taxon>
        <taxon>Metazoa</taxon>
        <taxon>Ecdysozoa</taxon>
        <taxon>Arthropoda</taxon>
        <taxon>Chelicerata</taxon>
        <taxon>Arachnida</taxon>
        <taxon>Araneae</taxon>
        <taxon>Araneomorphae</taxon>
        <taxon>Entelegynae</taxon>
        <taxon>Araneoidea</taxon>
        <taxon>Araneidae</taxon>
        <taxon>Caerostris</taxon>
    </lineage>
</organism>
<protein>
    <recommendedName>
        <fullName evidence="4">Secreted protein</fullName>
    </recommendedName>
</protein>
<feature type="signal peptide" evidence="1">
    <location>
        <begin position="1"/>
        <end position="28"/>
    </location>
</feature>
<dbReference type="EMBL" id="BPLQ01000403">
    <property type="protein sequence ID" value="GIX71022.1"/>
    <property type="molecule type" value="Genomic_DNA"/>
</dbReference>
<comment type="caution">
    <text evidence="2">The sequence shown here is derived from an EMBL/GenBank/DDBJ whole genome shotgun (WGS) entry which is preliminary data.</text>
</comment>
<evidence type="ECO:0000313" key="2">
    <source>
        <dbReference type="EMBL" id="GIX71022.1"/>
    </source>
</evidence>
<dbReference type="AlphaFoldDB" id="A0AAV4MH99"/>
<proteinExistence type="predicted"/>
<evidence type="ECO:0000256" key="1">
    <source>
        <dbReference type="SAM" id="SignalP"/>
    </source>
</evidence>
<accession>A0AAV4MH99</accession>
<sequence>MRTNYGSEYKLLFYALLIFVYPLQNSYQSCTRYDIQTEYRNQQRNITSAKKCSSENVIINNPLMMKGKRNVVCFPDQVLESFQTYSKPSKKSNPVFRCF</sequence>
<evidence type="ECO:0008006" key="4">
    <source>
        <dbReference type="Google" id="ProtNLM"/>
    </source>
</evidence>
<name>A0AAV4MH99_9ARAC</name>
<dbReference type="Proteomes" id="UP001054837">
    <property type="component" value="Unassembled WGS sequence"/>
</dbReference>
<evidence type="ECO:0000313" key="3">
    <source>
        <dbReference type="Proteomes" id="UP001054837"/>
    </source>
</evidence>
<feature type="chain" id="PRO_5043820027" description="Secreted protein" evidence="1">
    <location>
        <begin position="29"/>
        <end position="99"/>
    </location>
</feature>
<keyword evidence="3" id="KW-1185">Reference proteome</keyword>
<keyword evidence="1" id="KW-0732">Signal</keyword>
<gene>
    <name evidence="2" type="ORF">CDAR_114101</name>
</gene>